<dbReference type="Gene3D" id="3.40.250.10">
    <property type="entry name" value="Rhodanese-like domain"/>
    <property type="match status" value="1"/>
</dbReference>
<dbReference type="GO" id="GO:0016779">
    <property type="term" value="F:nucleotidyltransferase activity"/>
    <property type="evidence" value="ECO:0007669"/>
    <property type="project" value="UniProtKB-KW"/>
</dbReference>
<reference evidence="2 3" key="1">
    <citation type="journal article" date="2019" name="Int. J. Syst. Evol. Microbiol.">
        <title>The Global Catalogue of Microorganisms (GCM) 10K type strain sequencing project: providing services to taxonomists for standard genome sequencing and annotation.</title>
        <authorList>
            <consortium name="The Broad Institute Genomics Platform"/>
            <consortium name="The Broad Institute Genome Sequencing Center for Infectious Disease"/>
            <person name="Wu L."/>
            <person name="Ma J."/>
        </authorList>
    </citation>
    <scope>NUCLEOTIDE SEQUENCE [LARGE SCALE GENOMIC DNA]</scope>
    <source>
        <strain evidence="2 3">JCM 15900</strain>
    </source>
</reference>
<comment type="caution">
    <text evidence="2">The sequence shown here is derived from an EMBL/GenBank/DDBJ whole genome shotgun (WGS) entry which is preliminary data.</text>
</comment>
<keyword evidence="3" id="KW-1185">Reference proteome</keyword>
<feature type="domain" description="Rhodanese" evidence="1">
    <location>
        <begin position="305"/>
        <end position="394"/>
    </location>
</feature>
<dbReference type="Pfam" id="PF00899">
    <property type="entry name" value="ThiF"/>
    <property type="match status" value="1"/>
</dbReference>
<evidence type="ECO:0000259" key="1">
    <source>
        <dbReference type="PROSITE" id="PS50206"/>
    </source>
</evidence>
<dbReference type="InterPro" id="IPR045886">
    <property type="entry name" value="ThiF/MoeB/HesA"/>
</dbReference>
<accession>A0ABN2X8W4</accession>
<dbReference type="EMBL" id="BAAAPZ010000019">
    <property type="protein sequence ID" value="GAA2106990.1"/>
    <property type="molecule type" value="Genomic_DNA"/>
</dbReference>
<dbReference type="NCBIfam" id="NF004281">
    <property type="entry name" value="PRK05690.1"/>
    <property type="match status" value="1"/>
</dbReference>
<dbReference type="SUPFAM" id="SSF69572">
    <property type="entry name" value="Activating enzymes of the ubiquitin-like proteins"/>
    <property type="match status" value="1"/>
</dbReference>
<protein>
    <submittedName>
        <fullName evidence="2">Adenylyltransferase/sulfurtransferase MoeZ</fullName>
    </submittedName>
</protein>
<dbReference type="RefSeq" id="WP_344338739.1">
    <property type="nucleotide sequence ID" value="NZ_BAAAPZ010000019.1"/>
</dbReference>
<dbReference type="Gene3D" id="3.40.50.720">
    <property type="entry name" value="NAD(P)-binding Rossmann-like Domain"/>
    <property type="match status" value="1"/>
</dbReference>
<dbReference type="PANTHER" id="PTHR10953">
    <property type="entry name" value="UBIQUITIN-ACTIVATING ENZYME E1"/>
    <property type="match status" value="1"/>
</dbReference>
<dbReference type="CDD" id="cd00757">
    <property type="entry name" value="ThiF_MoeB_HesA_family"/>
    <property type="match status" value="1"/>
</dbReference>
<name>A0ABN2X8W4_9MICO</name>
<keyword evidence="2" id="KW-0548">Nucleotidyltransferase</keyword>
<dbReference type="Proteomes" id="UP001500984">
    <property type="component" value="Unassembled WGS sequence"/>
</dbReference>
<proteinExistence type="predicted"/>
<dbReference type="InterPro" id="IPR035985">
    <property type="entry name" value="Ubiquitin-activating_enz"/>
</dbReference>
<evidence type="ECO:0000313" key="3">
    <source>
        <dbReference type="Proteomes" id="UP001500984"/>
    </source>
</evidence>
<dbReference type="PANTHER" id="PTHR10953:SF102">
    <property type="entry name" value="ADENYLYLTRANSFERASE AND SULFURTRANSFERASE MOCS3"/>
    <property type="match status" value="1"/>
</dbReference>
<sequence>MSGGEAGVQPLVEPADDLSREELARYARHLTLAEIGPLGQRRLKAARVLVVGAGGLGSPALQYLAAAGVGTLGIVDDDAVDLGNLQRQVIHRAADIGRPKAESAADAVRALNPLVEVRAHRVRLTAENALELVRGYDLVLDGADNFATRYLVSDACALAGLPCVWGSILRFEGRVSVFWAGRGPTYRDLHPEPPPAGEIPSCAEGGVLGMLPGMIGTVMVAEAVKLLTGTGSPLVGRVLMLDALTMRWRELRLDPDPLAPEITEVAGLPAEACGPTGPTAAETVSPQELSALLDLRESGGASFGLVDVREEWERALVSIPGAVGVELAAIEARGTDALPEELRRSPLVLHCKSGARSARALELLRPHWRDREETLRHLSGGVLAWIDEVDPALPRY</sequence>
<dbReference type="InterPro" id="IPR000594">
    <property type="entry name" value="ThiF_NAD_FAD-bd"/>
</dbReference>
<dbReference type="InterPro" id="IPR001763">
    <property type="entry name" value="Rhodanese-like_dom"/>
</dbReference>
<keyword evidence="2" id="KW-0808">Transferase</keyword>
<dbReference type="SUPFAM" id="SSF52821">
    <property type="entry name" value="Rhodanese/Cell cycle control phosphatase"/>
    <property type="match status" value="1"/>
</dbReference>
<dbReference type="Pfam" id="PF00581">
    <property type="entry name" value="Rhodanese"/>
    <property type="match status" value="1"/>
</dbReference>
<organism evidence="2 3">
    <name type="scientific">Brevibacterium salitolerans</name>
    <dbReference type="NCBI Taxonomy" id="1403566"/>
    <lineage>
        <taxon>Bacteria</taxon>
        <taxon>Bacillati</taxon>
        <taxon>Actinomycetota</taxon>
        <taxon>Actinomycetes</taxon>
        <taxon>Micrococcales</taxon>
        <taxon>Brevibacteriaceae</taxon>
        <taxon>Brevibacterium</taxon>
    </lineage>
</organism>
<dbReference type="SMART" id="SM00450">
    <property type="entry name" value="RHOD"/>
    <property type="match status" value="1"/>
</dbReference>
<dbReference type="InterPro" id="IPR036873">
    <property type="entry name" value="Rhodanese-like_dom_sf"/>
</dbReference>
<gene>
    <name evidence="2" type="primary">moeZ</name>
    <name evidence="2" type="ORF">GCM10009823_33560</name>
</gene>
<evidence type="ECO:0000313" key="2">
    <source>
        <dbReference type="EMBL" id="GAA2106990.1"/>
    </source>
</evidence>
<dbReference type="PROSITE" id="PS50206">
    <property type="entry name" value="RHODANESE_3"/>
    <property type="match status" value="1"/>
</dbReference>